<accession>A0ABV5NWR5</accession>
<dbReference type="Gene3D" id="1.10.260.40">
    <property type="entry name" value="lambda repressor-like DNA-binding domains"/>
    <property type="match status" value="1"/>
</dbReference>
<comment type="caution">
    <text evidence="2">The sequence shown here is derived from an EMBL/GenBank/DDBJ whole genome shotgun (WGS) entry which is preliminary data.</text>
</comment>
<protein>
    <submittedName>
        <fullName evidence="2">Helix-turn-helix transcriptional regulator</fullName>
    </submittedName>
</protein>
<dbReference type="Pfam" id="PF19054">
    <property type="entry name" value="DUF5753"/>
    <property type="match status" value="1"/>
</dbReference>
<dbReference type="Proteomes" id="UP001589568">
    <property type="component" value="Unassembled WGS sequence"/>
</dbReference>
<evidence type="ECO:0000313" key="2">
    <source>
        <dbReference type="EMBL" id="MFB9474376.1"/>
    </source>
</evidence>
<dbReference type="CDD" id="cd00093">
    <property type="entry name" value="HTH_XRE"/>
    <property type="match status" value="1"/>
</dbReference>
<dbReference type="SUPFAM" id="SSF47413">
    <property type="entry name" value="lambda repressor-like DNA-binding domains"/>
    <property type="match status" value="1"/>
</dbReference>
<keyword evidence="3" id="KW-1185">Reference proteome</keyword>
<evidence type="ECO:0000313" key="3">
    <source>
        <dbReference type="Proteomes" id="UP001589568"/>
    </source>
</evidence>
<sequence>MAEGTYGEILRKARERASLSQTALGELLSCSESLVGLIERGKRRPTRQFTLTAEAVLGLNGELFDLLPNTTAMSVPKWFSEWPKVEERAHTIRTWQPLLVPGLLQTARYARAVLAAAPQATERWIEEAVETRMRRQVVFDREQPPLYWGLIDECALLRPVGGKDVMREQLQHLLSMTQRLNISLQVVPLDVGATAGVAGGFSIAQGDGIPDHVSINAAAQDVVSAREDIVRLLKVRYDAIHKWAQPVHISQCLLHEVAARYGD</sequence>
<dbReference type="PROSITE" id="PS50943">
    <property type="entry name" value="HTH_CROC1"/>
    <property type="match status" value="1"/>
</dbReference>
<dbReference type="InterPro" id="IPR001387">
    <property type="entry name" value="Cro/C1-type_HTH"/>
</dbReference>
<dbReference type="RefSeq" id="WP_364561430.1">
    <property type="nucleotide sequence ID" value="NZ_JBHMCF010000038.1"/>
</dbReference>
<dbReference type="InterPro" id="IPR043917">
    <property type="entry name" value="DUF5753"/>
</dbReference>
<dbReference type="SMART" id="SM00530">
    <property type="entry name" value="HTH_XRE"/>
    <property type="match status" value="1"/>
</dbReference>
<name>A0ABV5NWR5_9ACTN</name>
<proteinExistence type="predicted"/>
<reference evidence="2 3" key="1">
    <citation type="submission" date="2024-09" db="EMBL/GenBank/DDBJ databases">
        <authorList>
            <person name="Sun Q."/>
            <person name="Mori K."/>
        </authorList>
    </citation>
    <scope>NUCLEOTIDE SEQUENCE [LARGE SCALE GENOMIC DNA]</scope>
    <source>
        <strain evidence="2 3">JCM 3324</strain>
    </source>
</reference>
<dbReference type="Pfam" id="PF13560">
    <property type="entry name" value="HTH_31"/>
    <property type="match status" value="1"/>
</dbReference>
<gene>
    <name evidence="2" type="ORF">ACFFR3_33195</name>
</gene>
<dbReference type="InterPro" id="IPR010982">
    <property type="entry name" value="Lambda_DNA-bd_dom_sf"/>
</dbReference>
<organism evidence="2 3">
    <name type="scientific">Nonomuraea salmonea</name>
    <dbReference type="NCBI Taxonomy" id="46181"/>
    <lineage>
        <taxon>Bacteria</taxon>
        <taxon>Bacillati</taxon>
        <taxon>Actinomycetota</taxon>
        <taxon>Actinomycetes</taxon>
        <taxon>Streptosporangiales</taxon>
        <taxon>Streptosporangiaceae</taxon>
        <taxon>Nonomuraea</taxon>
    </lineage>
</organism>
<evidence type="ECO:0000259" key="1">
    <source>
        <dbReference type="PROSITE" id="PS50943"/>
    </source>
</evidence>
<feature type="domain" description="HTH cro/C1-type" evidence="1">
    <location>
        <begin position="10"/>
        <end position="64"/>
    </location>
</feature>
<dbReference type="EMBL" id="JBHMCF010000038">
    <property type="protein sequence ID" value="MFB9474376.1"/>
    <property type="molecule type" value="Genomic_DNA"/>
</dbReference>